<reference evidence="1" key="1">
    <citation type="submission" date="2013-08" db="EMBL/GenBank/DDBJ databases">
        <authorList>
            <person name="Mendez C."/>
            <person name="Richter M."/>
            <person name="Ferrer M."/>
            <person name="Sanchez J."/>
        </authorList>
    </citation>
    <scope>NUCLEOTIDE SEQUENCE</scope>
</reference>
<organism evidence="1">
    <name type="scientific">mine drainage metagenome</name>
    <dbReference type="NCBI Taxonomy" id="410659"/>
    <lineage>
        <taxon>unclassified sequences</taxon>
        <taxon>metagenomes</taxon>
        <taxon>ecological metagenomes</taxon>
    </lineage>
</organism>
<comment type="caution">
    <text evidence="1">The sequence shown here is derived from an EMBL/GenBank/DDBJ whole genome shotgun (WGS) entry which is preliminary data.</text>
</comment>
<dbReference type="EMBL" id="AUZY01010889">
    <property type="protein sequence ID" value="EQD36847.1"/>
    <property type="molecule type" value="Genomic_DNA"/>
</dbReference>
<feature type="non-terminal residue" evidence="1">
    <location>
        <position position="1"/>
    </location>
</feature>
<proteinExistence type="predicted"/>
<accession>T0YY20</accession>
<gene>
    <name evidence="1" type="ORF">B1B_16367</name>
</gene>
<sequence>TIVDGIKAILSFSYSEYSLLYGWSSQRAIFFTEVKLGRSPMIAIRVHPLKPAAVVYIRAGRIDDLAVKLAEIENIPLITTEMDVRQVSEVLSSVR</sequence>
<evidence type="ECO:0000313" key="1">
    <source>
        <dbReference type="EMBL" id="EQD36847.1"/>
    </source>
</evidence>
<protein>
    <submittedName>
        <fullName evidence="1">Transcriptional regulator, XRE family</fullName>
    </submittedName>
</protein>
<name>T0YY20_9ZZZZ</name>
<reference evidence="1" key="2">
    <citation type="journal article" date="2014" name="ISME J.">
        <title>Microbial stratification in low pH oxic and suboxic macroscopic growths along an acid mine drainage.</title>
        <authorList>
            <person name="Mendez-Garcia C."/>
            <person name="Mesa V."/>
            <person name="Sprenger R.R."/>
            <person name="Richter M."/>
            <person name="Diez M.S."/>
            <person name="Solano J."/>
            <person name="Bargiela R."/>
            <person name="Golyshina O.V."/>
            <person name="Manteca A."/>
            <person name="Ramos J.L."/>
            <person name="Gallego J.R."/>
            <person name="Llorente I."/>
            <person name="Martins Dos Santos V.A."/>
            <person name="Jensen O.N."/>
            <person name="Pelaez A.I."/>
            <person name="Sanchez J."/>
            <person name="Ferrer M."/>
        </authorList>
    </citation>
    <scope>NUCLEOTIDE SEQUENCE</scope>
</reference>
<dbReference type="AlphaFoldDB" id="T0YY20"/>